<dbReference type="InterPro" id="IPR038016">
    <property type="entry name" value="ASAP1_SH3"/>
</dbReference>
<dbReference type="Pfam" id="PF12796">
    <property type="entry name" value="Ank_2"/>
    <property type="match status" value="1"/>
</dbReference>
<dbReference type="InterPro" id="IPR036770">
    <property type="entry name" value="Ankyrin_rpt-contain_sf"/>
</dbReference>
<evidence type="ECO:0000256" key="9">
    <source>
        <dbReference type="ARBA" id="ARBA00022737"/>
    </source>
</evidence>
<dbReference type="InterPro" id="IPR037278">
    <property type="entry name" value="ARFGAP/RecO"/>
</dbReference>
<dbReference type="Pfam" id="PF14604">
    <property type="entry name" value="SH3_9"/>
    <property type="match status" value="1"/>
</dbReference>
<dbReference type="Gene3D" id="2.30.30.40">
    <property type="entry name" value="SH3 Domains"/>
    <property type="match status" value="1"/>
</dbReference>
<sequence length="1022" mass="114232">MPDQISVSEFLSETTEDYNSPTTSSFTTRLQSCRNTVNVLEEALDQDRTSLQKVKKSVKAIYNSGQDHVQNEENYAQALDKFGSNFISRDNPDLGTAFVKFSSLTKELSALLKNLLQSLSHNVIFTLDSLLKGDLKGVKGDIKKPFDKAWKDYEAKFTKIEKEKREHAKQHGMIRTEITGAEIAEEMEKERRLFQLQMCEYLIKVNEIKTKKGVDLLQNLIKYYHAQCNFFQDGLKTADKLKQYIEKLAADLYNIKQTQDEEKKQLTALRDLIKSSLQLDQKEDSQSKQGGYSMHQLQGNKEFGSEKKGYLLKKSDGLRKVWQRRQCSVKGGILTISHATSNRQPVKLNLLTCQVKPSAEDRKCFDLISHNRTYHFQAEDEQEFVIWVSVLTNSKEEALNMAFRGEQSSGGEDGLEDLTKAIIEDVLRMPGNEVCCDCGAPDPKWLSTNLGILTCIECSGIHREMGVHISRIQSMELDKLGTSELLLAKNVGNSSFNEIMEGNLPSPSPKPTPSSDMTVRKEFINAKYVDHKYARKTCTSAAAKMIELFEAVQSRDLLSLIQVYAEGVELMEPLPEAGQEAGETALHYSVRTADQTSLHLVDFLVQNSGNLDKQTEFGNTALHYCCMYEKPECLKLLLRGKPATDISESQFELVQAAEGKFNPHIHVEYEWSLRLEEMDESDDDLDDKPSPIKKDRSPRPQSFCHSSSISPHDKLSLPGFISQRDKQQRLSYSAFTNQMYSASTDLSSSPVADGPPLPPRNQGKGQTCLLQAFFDTTSSNTKSTLGPRVLPKLPQKVALRKIDTIHHPSMDKSSLPPEVFQKSPPATDTPQKTPLTDRPQLGDLPPKPQPSELPPKPGELPPKPQLSDLPPKPQLGDLPPKPQLKDLPPKPHLADIPPKPGTAESATRPPPGEPQDSPSPNQQVNIVTPSQQSAEDTNGTPAGTAETPVPLPRKLNAAKSKARRVKTIYDCQADNDDELTFVEGEVIIVTGEEDQEWWIGHIEGDPERKGVFPMSFVHILSD</sequence>
<dbReference type="GO" id="GO:0008270">
    <property type="term" value="F:zinc ion binding"/>
    <property type="evidence" value="ECO:0007669"/>
    <property type="project" value="UniProtKB-KW"/>
</dbReference>
<dbReference type="CDD" id="cd08848">
    <property type="entry name" value="ArfGap_ASAP1"/>
    <property type="match status" value="1"/>
</dbReference>
<dbReference type="PROSITE" id="PS50002">
    <property type="entry name" value="SH3"/>
    <property type="match status" value="1"/>
</dbReference>
<evidence type="ECO:0000256" key="7">
    <source>
        <dbReference type="ARBA" id="ARBA00022553"/>
    </source>
</evidence>
<dbReference type="SUPFAM" id="SSF57863">
    <property type="entry name" value="ArfGap/RecO-like zinc finger"/>
    <property type="match status" value="1"/>
</dbReference>
<feature type="compositionally biased region" description="Polar residues" evidence="17">
    <location>
        <begin position="699"/>
        <end position="710"/>
    </location>
</feature>
<dbReference type="Gene3D" id="2.30.29.30">
    <property type="entry name" value="Pleckstrin-homology domain (PH domain)/Phosphotyrosine-binding domain (PTB)"/>
    <property type="match status" value="1"/>
</dbReference>
<dbReference type="Proteomes" id="UP000265040">
    <property type="component" value="Chromosome 2"/>
</dbReference>
<dbReference type="SUPFAM" id="SSF50729">
    <property type="entry name" value="PH domain-like"/>
    <property type="match status" value="1"/>
</dbReference>
<keyword evidence="22" id="KW-1185">Reference proteome</keyword>
<dbReference type="Pfam" id="PF16746">
    <property type="entry name" value="BAR_3"/>
    <property type="match status" value="1"/>
</dbReference>
<feature type="compositionally biased region" description="Pro residues" evidence="17">
    <location>
        <begin position="845"/>
        <end position="864"/>
    </location>
</feature>
<evidence type="ECO:0000256" key="5">
    <source>
        <dbReference type="ARBA" id="ARBA00022468"/>
    </source>
</evidence>
<evidence type="ECO:0000259" key="19">
    <source>
        <dbReference type="PROSITE" id="PS50003"/>
    </source>
</evidence>
<feature type="region of interest" description="Disordered" evidence="17">
    <location>
        <begin position="744"/>
        <end position="765"/>
    </location>
</feature>
<evidence type="ECO:0000256" key="3">
    <source>
        <dbReference type="ARBA" id="ARBA00004555"/>
    </source>
</evidence>
<dbReference type="PANTHER" id="PTHR45854:SF2">
    <property type="entry name" value="ARF-GAP WITH SH3 DOMAIN, ANK REPEAT AND PH DOMAIN-CONTAINING PROTEIN 1"/>
    <property type="match status" value="1"/>
</dbReference>
<evidence type="ECO:0000256" key="12">
    <source>
        <dbReference type="ARBA" id="ARBA00023043"/>
    </source>
</evidence>
<evidence type="ECO:0000256" key="4">
    <source>
        <dbReference type="ARBA" id="ARBA00022443"/>
    </source>
</evidence>
<dbReference type="FunFam" id="1.25.40.950:FF:000001">
    <property type="entry name" value="Arf-GAP with SH3 domain, ANK repeat and PH domain-containing protein 1"/>
    <property type="match status" value="1"/>
</dbReference>
<dbReference type="FunFam" id="1.10.220.150:FF:000002">
    <property type="entry name" value="arf-GAP with SH3 domain, ANK repeat and PH domain-containing protein 1"/>
    <property type="match status" value="1"/>
</dbReference>
<feature type="domain" description="Arf-GAP" evidence="20">
    <location>
        <begin position="420"/>
        <end position="541"/>
    </location>
</feature>
<dbReference type="InterPro" id="IPR001452">
    <property type="entry name" value="SH3_domain"/>
</dbReference>
<evidence type="ECO:0000256" key="2">
    <source>
        <dbReference type="ARBA" id="ARBA00004496"/>
    </source>
</evidence>
<dbReference type="Gene3D" id="1.25.40.950">
    <property type="match status" value="1"/>
</dbReference>
<dbReference type="FunFam" id="2.30.30.40:FF:000012">
    <property type="entry name" value="Arf-GAP with SH3 domain, ANK repeat and PH domain-containing protein 2"/>
    <property type="match status" value="1"/>
</dbReference>
<feature type="domain" description="SH3" evidence="18">
    <location>
        <begin position="960"/>
        <end position="1022"/>
    </location>
</feature>
<feature type="region of interest" description="Disordered" evidence="17">
    <location>
        <begin position="806"/>
        <end position="963"/>
    </location>
</feature>
<feature type="compositionally biased region" description="Basic and acidic residues" evidence="17">
    <location>
        <begin position="883"/>
        <end position="893"/>
    </location>
</feature>
<keyword evidence="5" id="KW-0343">GTPase activation</keyword>
<dbReference type="GO" id="GO:0005794">
    <property type="term" value="C:Golgi apparatus"/>
    <property type="evidence" value="ECO:0007669"/>
    <property type="project" value="UniProtKB-SubCell"/>
</dbReference>
<dbReference type="InterPro" id="IPR037844">
    <property type="entry name" value="PH_ASAP"/>
</dbReference>
<evidence type="ECO:0000256" key="16">
    <source>
        <dbReference type="PROSITE-ProRule" id="PRU00288"/>
    </source>
</evidence>
<dbReference type="InterPro" id="IPR043593">
    <property type="entry name" value="ASAP"/>
</dbReference>
<evidence type="ECO:0000256" key="6">
    <source>
        <dbReference type="ARBA" id="ARBA00022490"/>
    </source>
</evidence>
<keyword evidence="4 15" id="KW-0728">SH3 domain</keyword>
<dbReference type="GeneTree" id="ENSGT00940000158547"/>
<dbReference type="InterPro" id="IPR004148">
    <property type="entry name" value="BAR_dom"/>
</dbReference>
<feature type="compositionally biased region" description="Basic and acidic residues" evidence="17">
    <location>
        <begin position="687"/>
        <end position="698"/>
    </location>
</feature>
<dbReference type="Pfam" id="PF01412">
    <property type="entry name" value="ArfGap"/>
    <property type="match status" value="1"/>
</dbReference>
<dbReference type="InterPro" id="IPR011993">
    <property type="entry name" value="PH-like_dom_sf"/>
</dbReference>
<feature type="compositionally biased region" description="Polar residues" evidence="17">
    <location>
        <begin position="824"/>
        <end position="834"/>
    </location>
</feature>
<dbReference type="SMART" id="SM00105">
    <property type="entry name" value="ArfGap"/>
    <property type="match status" value="1"/>
</dbReference>
<keyword evidence="13" id="KW-0472">Membrane</keyword>
<evidence type="ECO:0000256" key="14">
    <source>
        <dbReference type="PROSITE-ProRule" id="PRU00023"/>
    </source>
</evidence>
<dbReference type="PROSITE" id="PS50003">
    <property type="entry name" value="PH_DOMAIN"/>
    <property type="match status" value="1"/>
</dbReference>
<dbReference type="FunFam" id="1.20.1270.60:FF:000004">
    <property type="entry name" value="Arf-GAP with SH3 domain, ANK repeat and PH domain-containing protein 1"/>
    <property type="match status" value="1"/>
</dbReference>
<dbReference type="SUPFAM" id="SSF50044">
    <property type="entry name" value="SH3-domain"/>
    <property type="match status" value="1"/>
</dbReference>
<keyword evidence="6" id="KW-0963">Cytoplasm</keyword>
<dbReference type="InterPro" id="IPR002110">
    <property type="entry name" value="Ankyrin_rpt"/>
</dbReference>
<name>A0A7N6AAA3_ANATE</name>
<dbReference type="CDD" id="cd13251">
    <property type="entry name" value="PH_ASAP"/>
    <property type="match status" value="1"/>
</dbReference>
<dbReference type="SUPFAM" id="SSF103657">
    <property type="entry name" value="BAR/IMD domain-like"/>
    <property type="match status" value="1"/>
</dbReference>
<evidence type="ECO:0000256" key="10">
    <source>
        <dbReference type="ARBA" id="ARBA00022833"/>
    </source>
</evidence>
<evidence type="ECO:0000256" key="1">
    <source>
        <dbReference type="ARBA" id="ARBA00004370"/>
    </source>
</evidence>
<evidence type="ECO:0000256" key="15">
    <source>
        <dbReference type="PROSITE-ProRule" id="PRU00192"/>
    </source>
</evidence>
<dbReference type="InterPro" id="IPR036028">
    <property type="entry name" value="SH3-like_dom_sf"/>
</dbReference>
<dbReference type="PROSITE" id="PS50115">
    <property type="entry name" value="ARFGAP"/>
    <property type="match status" value="1"/>
</dbReference>
<evidence type="ECO:0000259" key="20">
    <source>
        <dbReference type="PROSITE" id="PS50115"/>
    </source>
</evidence>
<dbReference type="SUPFAM" id="SSF48403">
    <property type="entry name" value="Ankyrin repeat"/>
    <property type="match status" value="1"/>
</dbReference>
<dbReference type="Pfam" id="PF00169">
    <property type="entry name" value="PH"/>
    <property type="match status" value="1"/>
</dbReference>
<feature type="region of interest" description="Disordered" evidence="17">
    <location>
        <begin position="680"/>
        <end position="718"/>
    </location>
</feature>
<proteinExistence type="predicted"/>
<dbReference type="InterPro" id="IPR001164">
    <property type="entry name" value="ArfGAP_dom"/>
</dbReference>
<dbReference type="InterPro" id="IPR001849">
    <property type="entry name" value="PH_domain"/>
</dbReference>
<dbReference type="Ensembl" id="ENSATET00000072555.2">
    <property type="protein sequence ID" value="ENSATEP00000045691.1"/>
    <property type="gene ID" value="ENSATEG00000002089.3"/>
</dbReference>
<protein>
    <recommendedName>
        <fullName evidence="23">ArfGAP with SH3 domain, ankyrin repeat and PH domain 1b</fullName>
    </recommendedName>
</protein>
<keyword evidence="7" id="KW-0597">Phosphoprotein</keyword>
<evidence type="ECO:0000313" key="21">
    <source>
        <dbReference type="Ensembl" id="ENSATEP00000045691.1"/>
    </source>
</evidence>
<dbReference type="SMART" id="SM00326">
    <property type="entry name" value="SH3"/>
    <property type="match status" value="1"/>
</dbReference>
<keyword evidence="16" id="KW-0863">Zinc-finger</keyword>
<comment type="subcellular location">
    <subcellularLocation>
        <location evidence="2">Cytoplasm</location>
    </subcellularLocation>
    <subcellularLocation>
        <location evidence="3">Golgi apparatus</location>
    </subcellularLocation>
    <subcellularLocation>
        <location evidence="1">Membrane</location>
    </subcellularLocation>
</comment>
<dbReference type="CDD" id="cd11965">
    <property type="entry name" value="SH3_ASAP1"/>
    <property type="match status" value="1"/>
</dbReference>
<evidence type="ECO:0008006" key="23">
    <source>
        <dbReference type="Google" id="ProtNLM"/>
    </source>
</evidence>
<dbReference type="FunFam" id="1.25.40.20:FF:000006">
    <property type="entry name" value="Arf-GAP with SH3 domain, ANK repeat and PH domain-containing protein 2"/>
    <property type="match status" value="1"/>
</dbReference>
<evidence type="ECO:0000256" key="8">
    <source>
        <dbReference type="ARBA" id="ARBA00022723"/>
    </source>
</evidence>
<dbReference type="SMART" id="SM00248">
    <property type="entry name" value="ANK"/>
    <property type="match status" value="2"/>
</dbReference>
<dbReference type="InterPro" id="IPR038508">
    <property type="entry name" value="ArfGAP_dom_sf"/>
</dbReference>
<reference evidence="21" key="2">
    <citation type="submission" date="2025-08" db="UniProtKB">
        <authorList>
            <consortium name="Ensembl"/>
        </authorList>
    </citation>
    <scope>IDENTIFICATION</scope>
</reference>
<dbReference type="AlphaFoldDB" id="A0A7N6AAA3"/>
<feature type="compositionally biased region" description="Polar residues" evidence="17">
    <location>
        <begin position="921"/>
        <end position="941"/>
    </location>
</feature>
<dbReference type="Gene3D" id="1.20.1270.60">
    <property type="entry name" value="Arfaptin homology (AH) domain/BAR domain"/>
    <property type="match status" value="1"/>
</dbReference>
<keyword evidence="10" id="KW-0862">Zinc</keyword>
<evidence type="ECO:0000256" key="17">
    <source>
        <dbReference type="SAM" id="MobiDB-lite"/>
    </source>
</evidence>
<accession>A0A7N6AAA3</accession>
<organism evidence="21 22">
    <name type="scientific">Anabas testudineus</name>
    <name type="common">Climbing perch</name>
    <name type="synonym">Anthias testudineus</name>
    <dbReference type="NCBI Taxonomy" id="64144"/>
    <lineage>
        <taxon>Eukaryota</taxon>
        <taxon>Metazoa</taxon>
        <taxon>Chordata</taxon>
        <taxon>Craniata</taxon>
        <taxon>Vertebrata</taxon>
        <taxon>Euteleostomi</taxon>
        <taxon>Actinopterygii</taxon>
        <taxon>Neopterygii</taxon>
        <taxon>Teleostei</taxon>
        <taxon>Neoteleostei</taxon>
        <taxon>Acanthomorphata</taxon>
        <taxon>Anabantaria</taxon>
        <taxon>Anabantiformes</taxon>
        <taxon>Anabantoidei</taxon>
        <taxon>Anabantidae</taxon>
        <taxon>Anabas</taxon>
    </lineage>
</organism>
<dbReference type="InterPro" id="IPR027267">
    <property type="entry name" value="AH/BAR_dom_sf"/>
</dbReference>
<reference evidence="21" key="1">
    <citation type="submission" date="2021-04" db="EMBL/GenBank/DDBJ databases">
        <authorList>
            <consortium name="Wellcome Sanger Institute Data Sharing"/>
        </authorList>
    </citation>
    <scope>NUCLEOTIDE SEQUENCE [LARGE SCALE GENOMIC DNA]</scope>
</reference>
<feature type="repeat" description="ANK" evidence="14">
    <location>
        <begin position="581"/>
        <end position="616"/>
    </location>
</feature>
<dbReference type="InterPro" id="IPR037928">
    <property type="entry name" value="ASAP1_BAR"/>
</dbReference>
<evidence type="ECO:0000256" key="11">
    <source>
        <dbReference type="ARBA" id="ARBA00023034"/>
    </source>
</evidence>
<dbReference type="Gene3D" id="1.10.220.150">
    <property type="entry name" value="Arf GTPase activating protein"/>
    <property type="match status" value="1"/>
</dbReference>
<keyword evidence="9" id="KW-0677">Repeat</keyword>
<dbReference type="GO" id="GO:0005096">
    <property type="term" value="F:GTPase activator activity"/>
    <property type="evidence" value="ECO:0007669"/>
    <property type="project" value="UniProtKB-KW"/>
</dbReference>
<dbReference type="PRINTS" id="PR00405">
    <property type="entry name" value="REVINTRACTNG"/>
</dbReference>
<dbReference type="FunFam" id="2.30.29.30:FF:000012">
    <property type="entry name" value="Arf-GAP with SH3 domain, ANK repeat and PH domain-containing protein 2"/>
    <property type="match status" value="1"/>
</dbReference>
<dbReference type="PROSITE" id="PS50088">
    <property type="entry name" value="ANK_REPEAT"/>
    <property type="match status" value="1"/>
</dbReference>
<keyword evidence="11" id="KW-0333">Golgi apparatus</keyword>
<reference evidence="21" key="3">
    <citation type="submission" date="2025-09" db="UniProtKB">
        <authorList>
            <consortium name="Ensembl"/>
        </authorList>
    </citation>
    <scope>IDENTIFICATION</scope>
</reference>
<dbReference type="GO" id="GO:0016020">
    <property type="term" value="C:membrane"/>
    <property type="evidence" value="ECO:0007669"/>
    <property type="project" value="UniProtKB-SubCell"/>
</dbReference>
<evidence type="ECO:0000256" key="13">
    <source>
        <dbReference type="ARBA" id="ARBA00023136"/>
    </source>
</evidence>
<feature type="domain" description="PH" evidence="19">
    <location>
        <begin position="304"/>
        <end position="396"/>
    </location>
</feature>
<dbReference type="CDD" id="cd07641">
    <property type="entry name" value="BAR_ASAP1"/>
    <property type="match status" value="1"/>
</dbReference>
<keyword evidence="8" id="KW-0479">Metal-binding</keyword>
<evidence type="ECO:0000259" key="18">
    <source>
        <dbReference type="PROSITE" id="PS50002"/>
    </source>
</evidence>
<dbReference type="PANTHER" id="PTHR45854">
    <property type="entry name" value="ASAP FAMILY MEMBER"/>
    <property type="match status" value="1"/>
</dbReference>
<dbReference type="SMART" id="SM00233">
    <property type="entry name" value="PH"/>
    <property type="match status" value="1"/>
</dbReference>
<evidence type="ECO:0000313" key="22">
    <source>
        <dbReference type="Proteomes" id="UP000265040"/>
    </source>
</evidence>
<keyword evidence="12 14" id="KW-0040">ANK repeat</keyword>